<dbReference type="VEuPathDB" id="VectorBase:LDEU013406"/>
<proteinExistence type="predicted"/>
<reference evidence="1 2" key="1">
    <citation type="journal article" date="2018" name="Gigascience">
        <title>Genomes of trombidid mites reveal novel predicted allergens and laterally-transferred genes associated with secondary metabolism.</title>
        <authorList>
            <person name="Dong X."/>
            <person name="Chaisiri K."/>
            <person name="Xia D."/>
            <person name="Armstrong S.D."/>
            <person name="Fang Y."/>
            <person name="Donnelly M.J."/>
            <person name="Kadowaki T."/>
            <person name="McGarry J.W."/>
            <person name="Darby A.C."/>
            <person name="Makepeace B.L."/>
        </authorList>
    </citation>
    <scope>NUCLEOTIDE SEQUENCE [LARGE SCALE GENOMIC DNA]</scope>
    <source>
        <strain evidence="1">UoL-UT</strain>
    </source>
</reference>
<dbReference type="AlphaFoldDB" id="A0A443RTI6"/>
<evidence type="ECO:0000313" key="2">
    <source>
        <dbReference type="Proteomes" id="UP000288716"/>
    </source>
</evidence>
<organism evidence="1 2">
    <name type="scientific">Leptotrombidium deliense</name>
    <dbReference type="NCBI Taxonomy" id="299467"/>
    <lineage>
        <taxon>Eukaryota</taxon>
        <taxon>Metazoa</taxon>
        <taxon>Ecdysozoa</taxon>
        <taxon>Arthropoda</taxon>
        <taxon>Chelicerata</taxon>
        <taxon>Arachnida</taxon>
        <taxon>Acari</taxon>
        <taxon>Acariformes</taxon>
        <taxon>Trombidiformes</taxon>
        <taxon>Prostigmata</taxon>
        <taxon>Anystina</taxon>
        <taxon>Parasitengona</taxon>
        <taxon>Trombiculoidea</taxon>
        <taxon>Trombiculidae</taxon>
        <taxon>Leptotrombidium</taxon>
    </lineage>
</organism>
<gene>
    <name evidence="1" type="ORF">B4U80_06671</name>
</gene>
<name>A0A443RTI6_9ACAR</name>
<dbReference type="Proteomes" id="UP000288716">
    <property type="component" value="Unassembled WGS sequence"/>
</dbReference>
<comment type="caution">
    <text evidence="1">The sequence shown here is derived from an EMBL/GenBank/DDBJ whole genome shotgun (WGS) entry which is preliminary data.</text>
</comment>
<protein>
    <submittedName>
        <fullName evidence="1">Uncharacterized protein</fullName>
    </submittedName>
</protein>
<accession>A0A443RTI6</accession>
<sequence>MVWQSCNGTMVDTYLVE</sequence>
<evidence type="ECO:0000313" key="1">
    <source>
        <dbReference type="EMBL" id="RWS18633.1"/>
    </source>
</evidence>
<keyword evidence="2" id="KW-1185">Reference proteome</keyword>
<dbReference type="EMBL" id="NCKV01036766">
    <property type="protein sequence ID" value="RWS18633.1"/>
    <property type="molecule type" value="Genomic_DNA"/>
</dbReference>